<dbReference type="Proteomes" id="UP001154282">
    <property type="component" value="Unassembled WGS sequence"/>
</dbReference>
<evidence type="ECO:0000256" key="1">
    <source>
        <dbReference type="SAM" id="MobiDB-lite"/>
    </source>
</evidence>
<dbReference type="Pfam" id="PF08268">
    <property type="entry name" value="FBA_3"/>
    <property type="match status" value="1"/>
</dbReference>
<reference evidence="4" key="1">
    <citation type="submission" date="2022-08" db="EMBL/GenBank/DDBJ databases">
        <authorList>
            <person name="Gutierrez-Valencia J."/>
        </authorList>
    </citation>
    <scope>NUCLEOTIDE SEQUENCE</scope>
</reference>
<evidence type="ECO:0000256" key="2">
    <source>
        <dbReference type="SAM" id="SignalP"/>
    </source>
</evidence>
<feature type="chain" id="PRO_5043998562" description="F-box associated beta-propeller type 3 domain-containing protein" evidence="2">
    <location>
        <begin position="18"/>
        <end position="146"/>
    </location>
</feature>
<accession>A0AAV0LAX0</accession>
<keyword evidence="2" id="KW-0732">Signal</keyword>
<name>A0AAV0LAX0_9ROSI</name>
<feature type="region of interest" description="Disordered" evidence="1">
    <location>
        <begin position="26"/>
        <end position="47"/>
    </location>
</feature>
<dbReference type="AlphaFoldDB" id="A0AAV0LAX0"/>
<dbReference type="InterPro" id="IPR013187">
    <property type="entry name" value="F-box-assoc_dom_typ3"/>
</dbReference>
<dbReference type="EMBL" id="CAMGYJ010000006">
    <property type="protein sequence ID" value="CAI0431637.1"/>
    <property type="molecule type" value="Genomic_DNA"/>
</dbReference>
<sequence length="146" mass="15941">WASFILPTFFLFPSVRYFTGDGGKETSAWTSASPPPSATRARGDGVQSAHRCRDDVVESAGEWASLLPSARSLCFNGVVYFRSWVGSSKRAEAVMVAVDVHEESFKKIQLHRDAPSDVNSSSLAKLGGCLVIAKFVQVQQEPRLSF</sequence>
<gene>
    <name evidence="4" type="ORF">LITE_LOCUS23101</name>
</gene>
<evidence type="ECO:0000313" key="5">
    <source>
        <dbReference type="Proteomes" id="UP001154282"/>
    </source>
</evidence>
<evidence type="ECO:0000259" key="3">
    <source>
        <dbReference type="Pfam" id="PF08268"/>
    </source>
</evidence>
<feature type="signal peptide" evidence="2">
    <location>
        <begin position="1"/>
        <end position="17"/>
    </location>
</feature>
<feature type="non-terminal residue" evidence="4">
    <location>
        <position position="1"/>
    </location>
</feature>
<organism evidence="4 5">
    <name type="scientific">Linum tenue</name>
    <dbReference type="NCBI Taxonomy" id="586396"/>
    <lineage>
        <taxon>Eukaryota</taxon>
        <taxon>Viridiplantae</taxon>
        <taxon>Streptophyta</taxon>
        <taxon>Embryophyta</taxon>
        <taxon>Tracheophyta</taxon>
        <taxon>Spermatophyta</taxon>
        <taxon>Magnoliopsida</taxon>
        <taxon>eudicotyledons</taxon>
        <taxon>Gunneridae</taxon>
        <taxon>Pentapetalae</taxon>
        <taxon>rosids</taxon>
        <taxon>fabids</taxon>
        <taxon>Malpighiales</taxon>
        <taxon>Linaceae</taxon>
        <taxon>Linum</taxon>
    </lineage>
</organism>
<evidence type="ECO:0000313" key="4">
    <source>
        <dbReference type="EMBL" id="CAI0431637.1"/>
    </source>
</evidence>
<feature type="domain" description="F-box associated beta-propeller type 3" evidence="3">
    <location>
        <begin position="68"/>
        <end position="132"/>
    </location>
</feature>
<protein>
    <recommendedName>
        <fullName evidence="3">F-box associated beta-propeller type 3 domain-containing protein</fullName>
    </recommendedName>
</protein>
<comment type="caution">
    <text evidence="4">The sequence shown here is derived from an EMBL/GenBank/DDBJ whole genome shotgun (WGS) entry which is preliminary data.</text>
</comment>
<keyword evidence="5" id="KW-1185">Reference proteome</keyword>
<proteinExistence type="predicted"/>